<dbReference type="AlphaFoldDB" id="A0A0U3NB48"/>
<dbReference type="Proteomes" id="UP000060699">
    <property type="component" value="Chromosome"/>
</dbReference>
<reference evidence="1 2" key="1">
    <citation type="submission" date="2015-12" db="EMBL/GenBank/DDBJ databases">
        <title>Complete genome of Roseateles depolymerans KCTC 42856.</title>
        <authorList>
            <person name="Kim K.M."/>
        </authorList>
    </citation>
    <scope>NUCLEOTIDE SEQUENCE [LARGE SCALE GENOMIC DNA]</scope>
    <source>
        <strain evidence="1 2">KCTC 42856</strain>
    </source>
</reference>
<dbReference type="OrthoDB" id="9801656at2"/>
<dbReference type="Gene3D" id="3.40.630.30">
    <property type="match status" value="1"/>
</dbReference>
<dbReference type="SUPFAM" id="SSF55729">
    <property type="entry name" value="Acyl-CoA N-acyltransferases (Nat)"/>
    <property type="match status" value="1"/>
</dbReference>
<organism evidence="1 2">
    <name type="scientific">Roseateles depolymerans</name>
    <dbReference type="NCBI Taxonomy" id="76731"/>
    <lineage>
        <taxon>Bacteria</taxon>
        <taxon>Pseudomonadati</taxon>
        <taxon>Pseudomonadota</taxon>
        <taxon>Betaproteobacteria</taxon>
        <taxon>Burkholderiales</taxon>
        <taxon>Sphaerotilaceae</taxon>
        <taxon>Roseateles</taxon>
    </lineage>
</organism>
<dbReference type="STRING" id="76731.RD2015_1269"/>
<protein>
    <submittedName>
        <fullName evidence="1">GNAT family acetyltransferase</fullName>
    </submittedName>
</protein>
<dbReference type="PANTHER" id="PTHR43792:SF1">
    <property type="entry name" value="N-ACETYLTRANSFERASE DOMAIN-CONTAINING PROTEIN"/>
    <property type="match status" value="1"/>
</dbReference>
<sequence length="196" mass="21002">MFMPHTPSPGLASDVLTARLRLRAPAPGDLRALHDALMDPANLRFGNECSGAAARLAGWQALWATDGFGPWSVELREHPEWGAIGFGGLSRALVTGVPSLLLEFHFRSDFWGCGYAAEMSLAALRMAFLELKSGEVQSLLPPGNVAARKTVERLGLRLKGSVADHPGEAASLLYEINVAQFQACPPEQPEPTPFGA</sequence>
<dbReference type="InterPro" id="IPR000182">
    <property type="entry name" value="GNAT_dom"/>
</dbReference>
<dbReference type="KEGG" id="rdp:RD2015_1269"/>
<name>A0A0U3NB48_9BURK</name>
<dbReference type="RefSeq" id="WP_083525392.1">
    <property type="nucleotide sequence ID" value="NZ_CP013729.1"/>
</dbReference>
<gene>
    <name evidence="1" type="ORF">RD2015_1269</name>
</gene>
<accession>A0A0U3NB48</accession>
<dbReference type="EMBL" id="CP013729">
    <property type="protein sequence ID" value="ALV05760.1"/>
    <property type="molecule type" value="Genomic_DNA"/>
</dbReference>
<keyword evidence="2" id="KW-1185">Reference proteome</keyword>
<dbReference type="InterPro" id="IPR051531">
    <property type="entry name" value="N-acetyltransferase"/>
</dbReference>
<dbReference type="GO" id="GO:0016747">
    <property type="term" value="F:acyltransferase activity, transferring groups other than amino-acyl groups"/>
    <property type="evidence" value="ECO:0007669"/>
    <property type="project" value="InterPro"/>
</dbReference>
<evidence type="ECO:0000313" key="1">
    <source>
        <dbReference type="EMBL" id="ALV05760.1"/>
    </source>
</evidence>
<dbReference type="InterPro" id="IPR016181">
    <property type="entry name" value="Acyl_CoA_acyltransferase"/>
</dbReference>
<dbReference type="PANTHER" id="PTHR43792">
    <property type="entry name" value="GNAT FAMILY, PUTATIVE (AFU_ORTHOLOGUE AFUA_3G00765)-RELATED-RELATED"/>
    <property type="match status" value="1"/>
</dbReference>
<dbReference type="Pfam" id="PF13302">
    <property type="entry name" value="Acetyltransf_3"/>
    <property type="match status" value="1"/>
</dbReference>
<evidence type="ECO:0000313" key="2">
    <source>
        <dbReference type="Proteomes" id="UP000060699"/>
    </source>
</evidence>
<proteinExistence type="predicted"/>
<keyword evidence="1" id="KW-0808">Transferase</keyword>